<dbReference type="InterPro" id="IPR029044">
    <property type="entry name" value="Nucleotide-diphossugar_trans"/>
</dbReference>
<organism evidence="2 3">
    <name type="scientific">Treponema porcinum</name>
    <dbReference type="NCBI Taxonomy" id="261392"/>
    <lineage>
        <taxon>Bacteria</taxon>
        <taxon>Pseudomonadati</taxon>
        <taxon>Spirochaetota</taxon>
        <taxon>Spirochaetia</taxon>
        <taxon>Spirochaetales</taxon>
        <taxon>Treponemataceae</taxon>
        <taxon>Treponema</taxon>
    </lineage>
</organism>
<proteinExistence type="predicted"/>
<protein>
    <submittedName>
        <fullName evidence="2">Glycosyltransferase involved in cell wall bisynthesis</fullName>
    </submittedName>
</protein>
<dbReference type="GeneID" id="78316905"/>
<name>A0A1T4LIZ8_TREPO</name>
<dbReference type="Pfam" id="PF00535">
    <property type="entry name" value="Glycos_transf_2"/>
    <property type="match status" value="1"/>
</dbReference>
<sequence>MISVCMATYNGERFIKEQIDSILPQLSQDDELIISDDGSTDRTLEIIALYKDERIKIFHHQKNPEYAKIKHSRNFYYATSNFENALKQARGDYIFLSDQDDVWMPNKVKICIEKIKNVDLVMHNLSLFSDDINKSFILYKTNPIPKLWWKNLIQMNFWGCCMAFKKSVLDFSIPFPRNIIGHDYWVSTIALKFFKVLYISDPLILHRSYEGSVSYKAKNSFLFKIYFRCKIFFEIFKKSGAVK</sequence>
<keyword evidence="3" id="KW-1185">Reference proteome</keyword>
<dbReference type="AlphaFoldDB" id="A0A1T4LIZ8"/>
<dbReference type="InterPro" id="IPR001173">
    <property type="entry name" value="Glyco_trans_2-like"/>
</dbReference>
<dbReference type="RefSeq" id="WP_078933522.1">
    <property type="nucleotide sequence ID" value="NZ_FUWG01000011.1"/>
</dbReference>
<accession>A0A1T4LIZ8</accession>
<dbReference type="GO" id="GO:0016758">
    <property type="term" value="F:hexosyltransferase activity"/>
    <property type="evidence" value="ECO:0007669"/>
    <property type="project" value="UniProtKB-ARBA"/>
</dbReference>
<dbReference type="OrthoDB" id="305760at2"/>
<feature type="domain" description="Glycosyltransferase 2-like" evidence="1">
    <location>
        <begin position="3"/>
        <end position="167"/>
    </location>
</feature>
<evidence type="ECO:0000313" key="3">
    <source>
        <dbReference type="Proteomes" id="UP000190423"/>
    </source>
</evidence>
<dbReference type="Proteomes" id="UP000190423">
    <property type="component" value="Unassembled WGS sequence"/>
</dbReference>
<dbReference type="STRING" id="261392.SAMN02745149_01622"/>
<dbReference type="EMBL" id="FUWG01000011">
    <property type="protein sequence ID" value="SJZ54703.1"/>
    <property type="molecule type" value="Genomic_DNA"/>
</dbReference>
<keyword evidence="2" id="KW-0808">Transferase</keyword>
<evidence type="ECO:0000313" key="2">
    <source>
        <dbReference type="EMBL" id="SJZ54703.1"/>
    </source>
</evidence>
<dbReference type="Gene3D" id="3.90.550.10">
    <property type="entry name" value="Spore Coat Polysaccharide Biosynthesis Protein SpsA, Chain A"/>
    <property type="match status" value="1"/>
</dbReference>
<evidence type="ECO:0000259" key="1">
    <source>
        <dbReference type="Pfam" id="PF00535"/>
    </source>
</evidence>
<dbReference type="PANTHER" id="PTHR22916">
    <property type="entry name" value="GLYCOSYLTRANSFERASE"/>
    <property type="match status" value="1"/>
</dbReference>
<reference evidence="2 3" key="1">
    <citation type="submission" date="2017-02" db="EMBL/GenBank/DDBJ databases">
        <authorList>
            <person name="Peterson S.W."/>
        </authorList>
    </citation>
    <scope>NUCLEOTIDE SEQUENCE [LARGE SCALE GENOMIC DNA]</scope>
    <source>
        <strain evidence="2 3">ATCC BAA-908</strain>
    </source>
</reference>
<gene>
    <name evidence="2" type="ORF">SAMN02745149_01622</name>
</gene>
<dbReference type="PANTHER" id="PTHR22916:SF3">
    <property type="entry name" value="UDP-GLCNAC:BETAGAL BETA-1,3-N-ACETYLGLUCOSAMINYLTRANSFERASE-LIKE PROTEIN 1"/>
    <property type="match status" value="1"/>
</dbReference>
<dbReference type="SUPFAM" id="SSF53448">
    <property type="entry name" value="Nucleotide-diphospho-sugar transferases"/>
    <property type="match status" value="1"/>
</dbReference>